<dbReference type="Proteomes" id="UP000887159">
    <property type="component" value="Unassembled WGS sequence"/>
</dbReference>
<organism evidence="1 2">
    <name type="scientific">Trichonephila clavipes</name>
    <name type="common">Golden silk orbweaver</name>
    <name type="synonym">Nephila clavipes</name>
    <dbReference type="NCBI Taxonomy" id="2585209"/>
    <lineage>
        <taxon>Eukaryota</taxon>
        <taxon>Metazoa</taxon>
        <taxon>Ecdysozoa</taxon>
        <taxon>Arthropoda</taxon>
        <taxon>Chelicerata</taxon>
        <taxon>Arachnida</taxon>
        <taxon>Araneae</taxon>
        <taxon>Araneomorphae</taxon>
        <taxon>Entelegynae</taxon>
        <taxon>Araneoidea</taxon>
        <taxon>Nephilidae</taxon>
        <taxon>Trichonephila</taxon>
    </lineage>
</organism>
<proteinExistence type="predicted"/>
<dbReference type="EMBL" id="BMAU01021282">
    <property type="protein sequence ID" value="GFY08666.1"/>
    <property type="molecule type" value="Genomic_DNA"/>
</dbReference>
<sequence>MGLIFAFKSTGRVLASTETIGGILNLILLLRNSVSIQNCYFELIEVTCNKSMKEASVNSTHCVGFPLHTWVANDLNEKECHPVVTKKHPQCQCYEVIYGSPDGEQMRRWSWNQRSRPIVSKHQWSGTKLKRAV</sequence>
<gene>
    <name evidence="1" type="ORF">TNCV_810991</name>
</gene>
<protein>
    <submittedName>
        <fullName evidence="1">Uncharacterized protein</fullName>
    </submittedName>
</protein>
<comment type="caution">
    <text evidence="1">The sequence shown here is derived from an EMBL/GenBank/DDBJ whole genome shotgun (WGS) entry which is preliminary data.</text>
</comment>
<reference evidence="1" key="1">
    <citation type="submission" date="2020-08" db="EMBL/GenBank/DDBJ databases">
        <title>Multicomponent nature underlies the extraordinary mechanical properties of spider dragline silk.</title>
        <authorList>
            <person name="Kono N."/>
            <person name="Nakamura H."/>
            <person name="Mori M."/>
            <person name="Yoshida Y."/>
            <person name="Ohtoshi R."/>
            <person name="Malay A.D."/>
            <person name="Moran D.A.P."/>
            <person name="Tomita M."/>
            <person name="Numata K."/>
            <person name="Arakawa K."/>
        </authorList>
    </citation>
    <scope>NUCLEOTIDE SEQUENCE</scope>
</reference>
<keyword evidence="2" id="KW-1185">Reference proteome</keyword>
<name>A0A8X6S8X0_TRICX</name>
<evidence type="ECO:0000313" key="2">
    <source>
        <dbReference type="Proteomes" id="UP000887159"/>
    </source>
</evidence>
<evidence type="ECO:0000313" key="1">
    <source>
        <dbReference type="EMBL" id="GFY08666.1"/>
    </source>
</evidence>
<dbReference type="AlphaFoldDB" id="A0A8X6S8X0"/>
<accession>A0A8X6S8X0</accession>